<dbReference type="GO" id="GO:0008270">
    <property type="term" value="F:zinc ion binding"/>
    <property type="evidence" value="ECO:0007669"/>
    <property type="project" value="UniProtKB-KW"/>
</dbReference>
<feature type="compositionally biased region" description="Basic and acidic residues" evidence="9">
    <location>
        <begin position="690"/>
        <end position="705"/>
    </location>
</feature>
<dbReference type="GO" id="GO:0006511">
    <property type="term" value="P:ubiquitin-dependent protein catabolic process"/>
    <property type="evidence" value="ECO:0007669"/>
    <property type="project" value="TreeGrafter"/>
</dbReference>
<dbReference type="InterPro" id="IPR014891">
    <property type="entry name" value="DWNN_domain"/>
</dbReference>
<dbReference type="Pfam" id="PF08783">
    <property type="entry name" value="DWNN"/>
    <property type="match status" value="1"/>
</dbReference>
<feature type="region of interest" description="Disordered" evidence="9">
    <location>
        <begin position="441"/>
        <end position="501"/>
    </location>
</feature>
<dbReference type="SUPFAM" id="SSF57756">
    <property type="entry name" value="Retrovirus zinc finger-like domains"/>
    <property type="match status" value="1"/>
</dbReference>
<feature type="region of interest" description="Disordered" evidence="9">
    <location>
        <begin position="196"/>
        <end position="221"/>
    </location>
</feature>
<proteinExistence type="predicted"/>
<protein>
    <submittedName>
        <fullName evidence="13">Uncharacterized protein</fullName>
    </submittedName>
</protein>
<dbReference type="SUPFAM" id="SSF57850">
    <property type="entry name" value="RING/U-box"/>
    <property type="match status" value="1"/>
</dbReference>
<dbReference type="SMART" id="SM00343">
    <property type="entry name" value="ZnF_C2HC"/>
    <property type="match status" value="1"/>
</dbReference>
<organism evidence="13 14">
    <name type="scientific">Austropuccinia psidii MF-1</name>
    <dbReference type="NCBI Taxonomy" id="1389203"/>
    <lineage>
        <taxon>Eukaryota</taxon>
        <taxon>Fungi</taxon>
        <taxon>Dikarya</taxon>
        <taxon>Basidiomycota</taxon>
        <taxon>Pucciniomycotina</taxon>
        <taxon>Pucciniomycetes</taxon>
        <taxon>Pucciniales</taxon>
        <taxon>Sphaerophragmiaceae</taxon>
        <taxon>Austropuccinia</taxon>
    </lineage>
</organism>
<comment type="caution">
    <text evidence="13">The sequence shown here is derived from an EMBL/GenBank/DDBJ whole genome shotgun (WGS) entry which is preliminary data.</text>
</comment>
<evidence type="ECO:0000256" key="8">
    <source>
        <dbReference type="SAM" id="Coils"/>
    </source>
</evidence>
<dbReference type="Gene3D" id="3.10.20.90">
    <property type="entry name" value="Phosphatidylinositol 3-kinase Catalytic Subunit, Chain A, domain 1"/>
    <property type="match status" value="1"/>
</dbReference>
<keyword evidence="6" id="KW-0539">Nucleus</keyword>
<feature type="coiled-coil region" evidence="8">
    <location>
        <begin position="392"/>
        <end position="429"/>
    </location>
</feature>
<gene>
    <name evidence="13" type="ORF">O181_010725</name>
</gene>
<evidence type="ECO:0000256" key="7">
    <source>
        <dbReference type="PROSITE-ProRule" id="PRU00047"/>
    </source>
</evidence>
<dbReference type="PROSITE" id="PS50158">
    <property type="entry name" value="ZF_CCHC"/>
    <property type="match status" value="1"/>
</dbReference>
<evidence type="ECO:0000256" key="1">
    <source>
        <dbReference type="ARBA" id="ARBA00004123"/>
    </source>
</evidence>
<feature type="compositionally biased region" description="Polar residues" evidence="9">
    <location>
        <begin position="203"/>
        <end position="215"/>
    </location>
</feature>
<dbReference type="PANTHER" id="PTHR15439">
    <property type="entry name" value="RETINOBLASTOMA-BINDING PROTEIN 6"/>
    <property type="match status" value="1"/>
</dbReference>
<evidence type="ECO:0000256" key="5">
    <source>
        <dbReference type="ARBA" id="ARBA00022833"/>
    </source>
</evidence>
<dbReference type="InterPro" id="IPR001841">
    <property type="entry name" value="Znf_RING"/>
</dbReference>
<keyword evidence="4 7" id="KW-0863">Zinc-finger</keyword>
<feature type="compositionally biased region" description="Low complexity" evidence="9">
    <location>
        <begin position="484"/>
        <end position="501"/>
    </location>
</feature>
<dbReference type="GO" id="GO:0006397">
    <property type="term" value="P:mRNA processing"/>
    <property type="evidence" value="ECO:0007669"/>
    <property type="project" value="UniProtKB-KW"/>
</dbReference>
<keyword evidence="2" id="KW-0507">mRNA processing</keyword>
<dbReference type="GO" id="GO:0016567">
    <property type="term" value="P:protein ubiquitination"/>
    <property type="evidence" value="ECO:0007669"/>
    <property type="project" value="InterPro"/>
</dbReference>
<dbReference type="Proteomes" id="UP000765509">
    <property type="component" value="Unassembled WGS sequence"/>
</dbReference>
<evidence type="ECO:0000256" key="9">
    <source>
        <dbReference type="SAM" id="MobiDB-lite"/>
    </source>
</evidence>
<dbReference type="InterPro" id="IPR025829">
    <property type="entry name" value="Zn_knuckle_CX2CX3GHX4C"/>
</dbReference>
<keyword evidence="8" id="KW-0175">Coiled coil</keyword>
<dbReference type="PANTHER" id="PTHR15439:SF0">
    <property type="entry name" value="CELL DIVISION CYCLE AND APOPTOSIS REGULATOR PROTEIN 1-RELATED"/>
    <property type="match status" value="1"/>
</dbReference>
<dbReference type="AlphaFoldDB" id="A0A9Q3GL72"/>
<dbReference type="InterPro" id="IPR033489">
    <property type="entry name" value="RBBP6"/>
</dbReference>
<dbReference type="Gene3D" id="3.30.40.10">
    <property type="entry name" value="Zinc/RING finger domain, C3HC4 (zinc finger)"/>
    <property type="match status" value="1"/>
</dbReference>
<keyword evidence="5" id="KW-0862">Zinc</keyword>
<dbReference type="CDD" id="cd16620">
    <property type="entry name" value="vRING-HC-C4C4_RBBP6"/>
    <property type="match status" value="1"/>
</dbReference>
<feature type="domain" description="CCHC-type" evidence="11">
    <location>
        <begin position="230"/>
        <end position="244"/>
    </location>
</feature>
<accession>A0A9Q3GL72</accession>
<keyword evidence="3" id="KW-0479">Metal-binding</keyword>
<dbReference type="OrthoDB" id="106784at2759"/>
<evidence type="ECO:0000313" key="14">
    <source>
        <dbReference type="Proteomes" id="UP000765509"/>
    </source>
</evidence>
<dbReference type="GO" id="GO:0061630">
    <property type="term" value="F:ubiquitin protein ligase activity"/>
    <property type="evidence" value="ECO:0007669"/>
    <property type="project" value="InterPro"/>
</dbReference>
<dbReference type="InterPro" id="IPR013083">
    <property type="entry name" value="Znf_RING/FYVE/PHD"/>
</dbReference>
<dbReference type="CDD" id="cd22265">
    <property type="entry name" value="UDM1_RNF168"/>
    <property type="match status" value="1"/>
</dbReference>
<feature type="compositionally biased region" description="Polar residues" evidence="9">
    <location>
        <begin position="133"/>
        <end position="145"/>
    </location>
</feature>
<dbReference type="InterPro" id="IPR001878">
    <property type="entry name" value="Znf_CCHC"/>
</dbReference>
<evidence type="ECO:0000259" key="12">
    <source>
        <dbReference type="PROSITE" id="PS51282"/>
    </source>
</evidence>
<evidence type="ECO:0000256" key="4">
    <source>
        <dbReference type="ARBA" id="ARBA00022771"/>
    </source>
</evidence>
<dbReference type="EMBL" id="AVOT02002629">
    <property type="protein sequence ID" value="MBW0471010.1"/>
    <property type="molecule type" value="Genomic_DNA"/>
</dbReference>
<comment type="subcellular location">
    <subcellularLocation>
        <location evidence="1">Nucleus</location>
    </subcellularLocation>
</comment>
<feature type="compositionally biased region" description="Low complexity" evidence="9">
    <location>
        <begin position="92"/>
        <end position="111"/>
    </location>
</feature>
<reference evidence="13" key="1">
    <citation type="submission" date="2021-03" db="EMBL/GenBank/DDBJ databases">
        <title>Draft genome sequence of rust myrtle Austropuccinia psidii MF-1, a brazilian biotype.</title>
        <authorList>
            <person name="Quecine M.C."/>
            <person name="Pachon D.M.R."/>
            <person name="Bonatelli M.L."/>
            <person name="Correr F.H."/>
            <person name="Franceschini L.M."/>
            <person name="Leite T.F."/>
            <person name="Margarido G.R.A."/>
            <person name="Almeida C.A."/>
            <person name="Ferrarezi J.A."/>
            <person name="Labate C.A."/>
        </authorList>
    </citation>
    <scope>NUCLEOTIDE SEQUENCE</scope>
    <source>
        <strain evidence="13">MF-1</strain>
    </source>
</reference>
<keyword evidence="14" id="KW-1185">Reference proteome</keyword>
<feature type="domain" description="DWNN" evidence="12">
    <location>
        <begin position="5"/>
        <end position="78"/>
    </location>
</feature>
<feature type="region of interest" description="Disordered" evidence="9">
    <location>
        <begin position="674"/>
        <end position="767"/>
    </location>
</feature>
<sequence>MSGHVYYRFKAQKDFQRIMFDGLGISVWDLKREIIQESKMGKGSDFDFAIYNADTEEEYTNDHAFIPRASSVIARRLPPKRPGYGNAQQYVNATPSNSINPSSSSTRSASNGVAHVDWRGGGAITKHFKKNSDQPSQAQSVTPSLTGGERDSEAESMAAMFAAQDHEWQKTQEAMATATRVGRNLTFRDRSLKGHVGTKAKENGNSLNGVPSTASNNNVNQPPPPQGYICYRCGQKGHWIQACPTNDNPEFEGRPRIKRTTGIPKSFLQKVEGKPIEGQNVMVTADGSFVIAKPDDASWKQHKSVVVKNLSAADIENQRPSDLDLACSICSTLLKMAVNMICCRSSFCENCISAYLKDHSSVCPECETKVSSTLSKAFSVDEERRTRSEEYVKEILKVSQEAQLERIKAEEESQKLEDNVTELKDLQKAQEGDHQFADSRLEHESDQNDNESSGKMNLQEKANRESSTELLKPPSAAEVANGDSSHSSISNSGTSSSSHVSPMVSMVGIGGSQEFDNYLAPMAIHNGSMGMMGMGMGMNGYEQQGMMINKMMEPMMIGGMGANHNVVMNSNQVGMYGGPVNGNGMGIEMGGRGIGELGMAVNQMMMMLQNPQLNEPMRMQIMIQIQNLQQQMMIVQRLGHGNMMMDHMGMVGPNGMNANGNLGNLATIQQQQDFNPNNSFGIHPTPNDNSLHDHSFNFQPHHEVGTRPISQFNSSSAYQRPPLHNGNSRRNWNHHHQNLAGGGGGGKRKRAEDLIELESGEKVPRYM</sequence>
<feature type="domain" description="RING-type" evidence="10">
    <location>
        <begin position="327"/>
        <end position="367"/>
    </location>
</feature>
<dbReference type="SMART" id="SM01180">
    <property type="entry name" value="DWNN"/>
    <property type="match status" value="1"/>
</dbReference>
<feature type="region of interest" description="Disordered" evidence="9">
    <location>
        <begin position="77"/>
        <end position="154"/>
    </location>
</feature>
<evidence type="ECO:0000313" key="13">
    <source>
        <dbReference type="EMBL" id="MBW0471010.1"/>
    </source>
</evidence>
<dbReference type="InterPro" id="IPR036875">
    <property type="entry name" value="Znf_CCHC_sf"/>
</dbReference>
<dbReference type="PROSITE" id="PS50089">
    <property type="entry name" value="ZF_RING_2"/>
    <property type="match status" value="1"/>
</dbReference>
<evidence type="ECO:0000256" key="2">
    <source>
        <dbReference type="ARBA" id="ARBA00022664"/>
    </source>
</evidence>
<dbReference type="Pfam" id="PF13696">
    <property type="entry name" value="zf-CCHC_2"/>
    <property type="match status" value="1"/>
</dbReference>
<dbReference type="Gene3D" id="4.10.60.10">
    <property type="entry name" value="Zinc finger, CCHC-type"/>
    <property type="match status" value="1"/>
</dbReference>
<evidence type="ECO:0000256" key="3">
    <source>
        <dbReference type="ARBA" id="ARBA00022723"/>
    </source>
</evidence>
<evidence type="ECO:0000256" key="6">
    <source>
        <dbReference type="ARBA" id="ARBA00023242"/>
    </source>
</evidence>
<dbReference type="GO" id="GO:0005634">
    <property type="term" value="C:nucleus"/>
    <property type="evidence" value="ECO:0007669"/>
    <property type="project" value="UniProtKB-SubCell"/>
</dbReference>
<dbReference type="GO" id="GO:0003676">
    <property type="term" value="F:nucleic acid binding"/>
    <property type="evidence" value="ECO:0007669"/>
    <property type="project" value="InterPro"/>
</dbReference>
<name>A0A9Q3GL72_9BASI</name>
<feature type="compositionally biased region" description="Polar residues" evidence="9">
    <location>
        <begin position="708"/>
        <end position="718"/>
    </location>
</feature>
<dbReference type="PROSITE" id="PS51282">
    <property type="entry name" value="DWNN"/>
    <property type="match status" value="1"/>
</dbReference>
<evidence type="ECO:0000259" key="11">
    <source>
        <dbReference type="PROSITE" id="PS50158"/>
    </source>
</evidence>
<evidence type="ECO:0000259" key="10">
    <source>
        <dbReference type="PROSITE" id="PS50089"/>
    </source>
</evidence>